<dbReference type="PANTHER" id="PTHR32046:SF14">
    <property type="match status" value="1"/>
</dbReference>
<dbReference type="AlphaFoldDB" id="A0A0E9XXZ0"/>
<keyword evidence="1" id="KW-0175">Coiled coil</keyword>
<organism evidence="2">
    <name type="scientific">Anguilla anguilla</name>
    <name type="common">European freshwater eel</name>
    <name type="synonym">Muraena anguilla</name>
    <dbReference type="NCBI Taxonomy" id="7936"/>
    <lineage>
        <taxon>Eukaryota</taxon>
        <taxon>Metazoa</taxon>
        <taxon>Chordata</taxon>
        <taxon>Craniata</taxon>
        <taxon>Vertebrata</taxon>
        <taxon>Euteleostomi</taxon>
        <taxon>Actinopterygii</taxon>
        <taxon>Neopterygii</taxon>
        <taxon>Teleostei</taxon>
        <taxon>Anguilliformes</taxon>
        <taxon>Anguillidae</taxon>
        <taxon>Anguilla</taxon>
    </lineage>
</organism>
<dbReference type="EMBL" id="GBXM01001058">
    <property type="protein sequence ID" value="JAI07520.1"/>
    <property type="molecule type" value="Transcribed_RNA"/>
</dbReference>
<protein>
    <submittedName>
        <fullName evidence="2">Uncharacterized protein</fullName>
    </submittedName>
</protein>
<sequence length="242" mass="27882">MGLSKLNEIQETRLALDQHQSAINANKDFTYEVEITVSKKVDLPPRVYVTNCHKCNYTCHDKCAIADDNDKINCWAMTDSYCTVCPGKCIWNVHYNMKYKFVIEMKKETRTYENLKKKYEDALGEKMSAEGIVEKLEEEYEAVQLNVFEMTDKMAKSLSRLQEIALRPDPLSTPGYIELLIESEKQECKPGYKKRLAELENVLEGAVIVNKVAKGEPLTDQEHKMSFLSRIKKWGLKLALIQ</sequence>
<proteinExistence type="predicted"/>
<reference evidence="2" key="1">
    <citation type="submission" date="2014-11" db="EMBL/GenBank/DDBJ databases">
        <authorList>
            <person name="Amaro Gonzalez C."/>
        </authorList>
    </citation>
    <scope>NUCLEOTIDE SEQUENCE</scope>
</reference>
<dbReference type="PANTHER" id="PTHR32046">
    <property type="entry name" value="G DOMAIN-CONTAINING PROTEIN"/>
    <property type="match status" value="1"/>
</dbReference>
<feature type="coiled-coil region" evidence="1">
    <location>
        <begin position="105"/>
        <end position="153"/>
    </location>
</feature>
<evidence type="ECO:0000313" key="2">
    <source>
        <dbReference type="EMBL" id="JAI07520.1"/>
    </source>
</evidence>
<reference evidence="2" key="2">
    <citation type="journal article" date="2015" name="Fish Shellfish Immunol.">
        <title>Early steps in the European eel (Anguilla anguilla)-Vibrio vulnificus interaction in the gills: Role of the RtxA13 toxin.</title>
        <authorList>
            <person name="Callol A."/>
            <person name="Pajuelo D."/>
            <person name="Ebbesson L."/>
            <person name="Teles M."/>
            <person name="MacKenzie S."/>
            <person name="Amaro C."/>
        </authorList>
    </citation>
    <scope>NUCLEOTIDE SEQUENCE</scope>
</reference>
<accession>A0A0E9XXZ0</accession>
<name>A0A0E9XXZ0_ANGAN</name>
<evidence type="ECO:0000256" key="1">
    <source>
        <dbReference type="SAM" id="Coils"/>
    </source>
</evidence>